<dbReference type="GO" id="GO:0016757">
    <property type="term" value="F:glycosyltransferase activity"/>
    <property type="evidence" value="ECO:0007669"/>
    <property type="project" value="UniProtKB-KW"/>
</dbReference>
<keyword evidence="4" id="KW-0548">Nucleotidyltransferase</keyword>
<evidence type="ECO:0000313" key="7">
    <source>
        <dbReference type="EMBL" id="CBI09279.1"/>
    </source>
</evidence>
<protein>
    <recommendedName>
        <fullName evidence="6">DarT domain-containing protein</fullName>
    </recommendedName>
</protein>
<dbReference type="AlphaFoldDB" id="E6QPV8"/>
<keyword evidence="5" id="KW-0238">DNA-binding</keyword>
<reference evidence="7" key="1">
    <citation type="submission" date="2009-10" db="EMBL/GenBank/DDBJ databases">
        <title>Diversity of trophic interactions inside an arsenic-rich microbial ecosystem.</title>
        <authorList>
            <person name="Bertin P.N."/>
            <person name="Heinrich-Salmeron A."/>
            <person name="Pelletier E."/>
            <person name="Goulhen-Chollet F."/>
            <person name="Arsene-Ploetze F."/>
            <person name="Gallien S."/>
            <person name="Calteau A."/>
            <person name="Vallenet D."/>
            <person name="Casiot C."/>
            <person name="Chane-Woon-Ming B."/>
            <person name="Giloteaux L."/>
            <person name="Barakat M."/>
            <person name="Bonnefoy V."/>
            <person name="Bruneel O."/>
            <person name="Chandler M."/>
            <person name="Cleiss J."/>
            <person name="Duran R."/>
            <person name="Elbaz-Poulichet F."/>
            <person name="Fonknechten N."/>
            <person name="Lauga B."/>
            <person name="Mornico D."/>
            <person name="Ortet P."/>
            <person name="Schaeffer C."/>
            <person name="Siguier P."/>
            <person name="Alexander Thil Smith A."/>
            <person name="Van Dorsselaer A."/>
            <person name="Weissenbach J."/>
            <person name="Medigue C."/>
            <person name="Le Paslier D."/>
        </authorList>
    </citation>
    <scope>NUCLEOTIDE SEQUENCE</scope>
</reference>
<dbReference type="Pfam" id="PF14487">
    <property type="entry name" value="DarT"/>
    <property type="match status" value="1"/>
</dbReference>
<evidence type="ECO:0000256" key="2">
    <source>
        <dbReference type="ARBA" id="ARBA00022676"/>
    </source>
</evidence>
<comment type="caution">
    <text evidence="7">The sequence shown here is derived from an EMBL/GenBank/DDBJ whole genome shotgun (WGS) entry which is preliminary data.</text>
</comment>
<proteinExistence type="predicted"/>
<gene>
    <name evidence="7" type="ORF">CARN7_0002</name>
</gene>
<dbReference type="GO" id="GO:0016779">
    <property type="term" value="F:nucleotidyltransferase activity"/>
    <property type="evidence" value="ECO:0007669"/>
    <property type="project" value="UniProtKB-KW"/>
</dbReference>
<dbReference type="InterPro" id="IPR029494">
    <property type="entry name" value="DarT"/>
</dbReference>
<evidence type="ECO:0000256" key="5">
    <source>
        <dbReference type="ARBA" id="ARBA00023125"/>
    </source>
</evidence>
<evidence type="ECO:0000256" key="1">
    <source>
        <dbReference type="ARBA" id="ARBA00022649"/>
    </source>
</evidence>
<keyword evidence="1" id="KW-1277">Toxin-antitoxin system</keyword>
<evidence type="ECO:0000259" key="6">
    <source>
        <dbReference type="PROSITE" id="PS52018"/>
    </source>
</evidence>
<evidence type="ECO:0000256" key="4">
    <source>
        <dbReference type="ARBA" id="ARBA00022695"/>
    </source>
</evidence>
<dbReference type="PROSITE" id="PS52018">
    <property type="entry name" value="DART"/>
    <property type="match status" value="1"/>
</dbReference>
<accession>E6QPV8</accession>
<sequence length="190" mass="21880">MTELHCIMPITNMLSVMQHGILSHEQASKLVHHSVAMDEIQDRRDRVQVPGGLRLHQYANLYFNARNPMMYKRKNQANALCVLRVSADVLSQEKVVLTDQNASSDYVRFLGPTQVRFIKFDWVYADNWQHDDKITYWQHKATMCAEVLVPNAVLPELIIGAYVVSQQVEQTLLATGFNRPVQINAHLFFQ</sequence>
<dbReference type="EMBL" id="CABR01000023">
    <property type="protein sequence ID" value="CBI09279.1"/>
    <property type="molecule type" value="Genomic_DNA"/>
</dbReference>
<name>E6QPV8_9ZZZZ</name>
<evidence type="ECO:0000256" key="3">
    <source>
        <dbReference type="ARBA" id="ARBA00022679"/>
    </source>
</evidence>
<organism evidence="7">
    <name type="scientific">mine drainage metagenome</name>
    <dbReference type="NCBI Taxonomy" id="410659"/>
    <lineage>
        <taxon>unclassified sequences</taxon>
        <taxon>metagenomes</taxon>
        <taxon>ecological metagenomes</taxon>
    </lineage>
</organism>
<keyword evidence="2" id="KW-0328">Glycosyltransferase</keyword>
<dbReference type="GO" id="GO:0003677">
    <property type="term" value="F:DNA binding"/>
    <property type="evidence" value="ECO:0007669"/>
    <property type="project" value="UniProtKB-KW"/>
</dbReference>
<keyword evidence="3" id="KW-0808">Transferase</keyword>
<feature type="domain" description="DarT" evidence="6">
    <location>
        <begin position="2"/>
        <end position="190"/>
    </location>
</feature>